<gene>
    <name evidence="2" type="ORF">MNBD_NITROSPINAE03-715</name>
    <name evidence="3" type="ORF">MNBD_NITROSPINAE04-375</name>
</gene>
<evidence type="ECO:0000313" key="2">
    <source>
        <dbReference type="EMBL" id="VAX25061.1"/>
    </source>
</evidence>
<name>A0A3B1CER7_9ZZZZ</name>
<dbReference type="InterPro" id="IPR050921">
    <property type="entry name" value="T4SS_GSP_E_ATPase"/>
</dbReference>
<dbReference type="GO" id="GO:0016887">
    <property type="term" value="F:ATP hydrolysis activity"/>
    <property type="evidence" value="ECO:0007669"/>
    <property type="project" value="InterPro"/>
</dbReference>
<dbReference type="SUPFAM" id="SSF52540">
    <property type="entry name" value="P-loop containing nucleoside triphosphate hydrolases"/>
    <property type="match status" value="1"/>
</dbReference>
<evidence type="ECO:0000313" key="3">
    <source>
        <dbReference type="EMBL" id="VAX25105.1"/>
    </source>
</evidence>
<dbReference type="EMBL" id="UOGB01000319">
    <property type="protein sequence ID" value="VAX25061.1"/>
    <property type="molecule type" value="Genomic_DNA"/>
</dbReference>
<proteinExistence type="inferred from homology"/>
<dbReference type="EMBL" id="UOGA01000291">
    <property type="protein sequence ID" value="VAX25105.1"/>
    <property type="molecule type" value="Genomic_DNA"/>
</dbReference>
<evidence type="ECO:0000256" key="1">
    <source>
        <dbReference type="ARBA" id="ARBA00006611"/>
    </source>
</evidence>
<protein>
    <submittedName>
        <fullName evidence="2">Twitching motility protein PilT</fullName>
    </submittedName>
</protein>
<dbReference type="PANTHER" id="PTHR30486">
    <property type="entry name" value="TWITCHING MOTILITY PROTEIN PILT"/>
    <property type="match status" value="1"/>
</dbReference>
<dbReference type="PANTHER" id="PTHR30486:SF6">
    <property type="entry name" value="TYPE IV PILUS RETRACTATION ATPASE PILT"/>
    <property type="match status" value="1"/>
</dbReference>
<dbReference type="InterPro" id="IPR027417">
    <property type="entry name" value="P-loop_NTPase"/>
</dbReference>
<sequence length="103" mass="11914">MAKIDAFFKLMNEQGASDLHMISGQQPVLRIHGELERIKYKTLDAEELKAMLYEICTEEKVKIFEETGDIDFGYEIPGLARYRANFFMQKYGIGAVFREIPSE</sequence>
<dbReference type="AlphaFoldDB" id="A0A3B1CER7"/>
<feature type="non-terminal residue" evidence="2">
    <location>
        <position position="103"/>
    </location>
</feature>
<accession>A0A3B1CER7</accession>
<organism evidence="2">
    <name type="scientific">hydrothermal vent metagenome</name>
    <dbReference type="NCBI Taxonomy" id="652676"/>
    <lineage>
        <taxon>unclassified sequences</taxon>
        <taxon>metagenomes</taxon>
        <taxon>ecological metagenomes</taxon>
    </lineage>
</organism>
<reference evidence="2" key="1">
    <citation type="submission" date="2018-06" db="EMBL/GenBank/DDBJ databases">
        <authorList>
            <person name="Zhirakovskaya E."/>
        </authorList>
    </citation>
    <scope>NUCLEOTIDE SEQUENCE</scope>
</reference>
<comment type="similarity">
    <text evidence="1">Belongs to the GSP E family.</text>
</comment>
<dbReference type="Gene3D" id="3.30.450.90">
    <property type="match status" value="1"/>
</dbReference>